<evidence type="ECO:0000259" key="7">
    <source>
        <dbReference type="Pfam" id="PF01180"/>
    </source>
</evidence>
<comment type="pathway">
    <text evidence="2">Pyrimidine metabolism; UMP biosynthesis via de novo pathway.</text>
</comment>
<evidence type="ECO:0000313" key="8">
    <source>
        <dbReference type="EMBL" id="TQE97254.1"/>
    </source>
</evidence>
<dbReference type="EMBL" id="VIGC01000004">
    <property type="protein sequence ID" value="TQE97254.1"/>
    <property type="molecule type" value="Genomic_DNA"/>
</dbReference>
<dbReference type="PANTHER" id="PTHR48109">
    <property type="entry name" value="DIHYDROOROTATE DEHYDROGENASE (QUINONE), MITOCHONDRIAL-RELATED"/>
    <property type="match status" value="1"/>
</dbReference>
<accession>A0A540VKH3</accession>
<protein>
    <recommendedName>
        <fullName evidence="7">Dihydroorotate dehydrogenase catalytic domain-containing protein</fullName>
    </recommendedName>
</protein>
<dbReference type="OrthoDB" id="9885071at2"/>
<feature type="domain" description="Dihydroorotate dehydrogenase catalytic" evidence="7">
    <location>
        <begin position="11"/>
        <end position="256"/>
    </location>
</feature>
<reference evidence="8 9" key="1">
    <citation type="submission" date="2019-06" db="EMBL/GenBank/DDBJ databases">
        <title>Genome sequence of Litorilinea aerophila BAA-2444.</title>
        <authorList>
            <person name="Maclea K.S."/>
            <person name="Maurais E.G."/>
            <person name="Iannazzi L.C."/>
        </authorList>
    </citation>
    <scope>NUCLEOTIDE SEQUENCE [LARGE SCALE GENOMIC DNA]</scope>
    <source>
        <strain evidence="8 9">ATCC BAA-2444</strain>
    </source>
</reference>
<dbReference type="AlphaFoldDB" id="A0A540VKH3"/>
<dbReference type="GO" id="GO:0006207">
    <property type="term" value="P:'de novo' pyrimidine nucleobase biosynthetic process"/>
    <property type="evidence" value="ECO:0007669"/>
    <property type="project" value="TreeGrafter"/>
</dbReference>
<evidence type="ECO:0000313" key="9">
    <source>
        <dbReference type="Proteomes" id="UP000317371"/>
    </source>
</evidence>
<dbReference type="Pfam" id="PF01180">
    <property type="entry name" value="DHO_dh"/>
    <property type="match status" value="1"/>
</dbReference>
<dbReference type="GO" id="GO:0004152">
    <property type="term" value="F:dihydroorotate dehydrogenase activity"/>
    <property type="evidence" value="ECO:0007669"/>
    <property type="project" value="InterPro"/>
</dbReference>
<dbReference type="GO" id="GO:0044205">
    <property type="term" value="P:'de novo' UMP biosynthetic process"/>
    <property type="evidence" value="ECO:0007669"/>
    <property type="project" value="UniProtKB-UniPathway"/>
</dbReference>
<dbReference type="Proteomes" id="UP000317371">
    <property type="component" value="Unassembled WGS sequence"/>
</dbReference>
<dbReference type="UniPathway" id="UPA00070"/>
<keyword evidence="3" id="KW-0285">Flavoprotein</keyword>
<evidence type="ECO:0000256" key="2">
    <source>
        <dbReference type="ARBA" id="ARBA00004725"/>
    </source>
</evidence>
<name>A0A540VKH3_9CHLR</name>
<dbReference type="InParanoid" id="A0A540VKH3"/>
<sequence>MIELAPNHKMGLPVANPILLAGGIIGCGEAVPPGLELSRLGAVVVGPVMATGSPGAPLPRLAHTQGGCVLEAGSQNRGVGAVLRRFASLWPSLGVPVVLQLADREPRLLARTVARVESVPGLAGLELVLPGDGDLAQARSLVRRATRETELPLWVKLPLPQAEAWAEAAVEAGAAGLVVGQPPTGALMRPWRGEPVPVRGSLYGPLAFGLMLEKLLAVAELALPCALIACGGIHTWEQVQQALAAGAQAVQIDVATWVEPALPGQLAQTWAGSKPMGE</sequence>
<organism evidence="8 9">
    <name type="scientific">Litorilinea aerophila</name>
    <dbReference type="NCBI Taxonomy" id="1204385"/>
    <lineage>
        <taxon>Bacteria</taxon>
        <taxon>Bacillati</taxon>
        <taxon>Chloroflexota</taxon>
        <taxon>Caldilineae</taxon>
        <taxon>Caldilineales</taxon>
        <taxon>Caldilineaceae</taxon>
        <taxon>Litorilinea</taxon>
    </lineage>
</organism>
<keyword evidence="4" id="KW-0288">FMN</keyword>
<keyword evidence="6" id="KW-0560">Oxidoreductase</keyword>
<dbReference type="InterPro" id="IPR012135">
    <property type="entry name" value="Dihydroorotate_DH_1_2"/>
</dbReference>
<dbReference type="Gene3D" id="3.20.20.70">
    <property type="entry name" value="Aldolase class I"/>
    <property type="match status" value="1"/>
</dbReference>
<evidence type="ECO:0000256" key="5">
    <source>
        <dbReference type="ARBA" id="ARBA00022975"/>
    </source>
</evidence>
<gene>
    <name evidence="8" type="ORF">FKZ61_04375</name>
</gene>
<dbReference type="RefSeq" id="WP_141608850.1">
    <property type="nucleotide sequence ID" value="NZ_VIGC02000004.1"/>
</dbReference>
<dbReference type="PIRSF" id="PIRSF000164">
    <property type="entry name" value="DHO_oxidase"/>
    <property type="match status" value="1"/>
</dbReference>
<evidence type="ECO:0000256" key="1">
    <source>
        <dbReference type="ARBA" id="ARBA00001917"/>
    </source>
</evidence>
<evidence type="ECO:0000256" key="3">
    <source>
        <dbReference type="ARBA" id="ARBA00022630"/>
    </source>
</evidence>
<keyword evidence="9" id="KW-1185">Reference proteome</keyword>
<evidence type="ECO:0000256" key="4">
    <source>
        <dbReference type="ARBA" id="ARBA00022643"/>
    </source>
</evidence>
<comment type="cofactor">
    <cofactor evidence="1">
        <name>FMN</name>
        <dbReference type="ChEBI" id="CHEBI:58210"/>
    </cofactor>
</comment>
<comment type="caution">
    <text evidence="8">The sequence shown here is derived from an EMBL/GenBank/DDBJ whole genome shotgun (WGS) entry which is preliminary data.</text>
</comment>
<dbReference type="SUPFAM" id="SSF51395">
    <property type="entry name" value="FMN-linked oxidoreductases"/>
    <property type="match status" value="1"/>
</dbReference>
<proteinExistence type="predicted"/>
<dbReference type="InterPro" id="IPR005720">
    <property type="entry name" value="Dihydroorotate_DH_cat"/>
</dbReference>
<dbReference type="PANTHER" id="PTHR48109:SF1">
    <property type="entry name" value="DIHYDROOROTATE DEHYDROGENASE (FUMARATE)"/>
    <property type="match status" value="1"/>
</dbReference>
<keyword evidence="5" id="KW-0665">Pyrimidine biosynthesis</keyword>
<dbReference type="GO" id="GO:0005737">
    <property type="term" value="C:cytoplasm"/>
    <property type="evidence" value="ECO:0007669"/>
    <property type="project" value="InterPro"/>
</dbReference>
<dbReference type="InterPro" id="IPR013785">
    <property type="entry name" value="Aldolase_TIM"/>
</dbReference>
<evidence type="ECO:0000256" key="6">
    <source>
        <dbReference type="ARBA" id="ARBA00023002"/>
    </source>
</evidence>
<dbReference type="InterPro" id="IPR050074">
    <property type="entry name" value="DHO_dehydrogenase"/>
</dbReference>